<dbReference type="OrthoDB" id="416496at2759"/>
<evidence type="ECO:0000256" key="1">
    <source>
        <dbReference type="SAM" id="MobiDB-lite"/>
    </source>
</evidence>
<dbReference type="RefSeq" id="XP_020134987.1">
    <property type="nucleotide sequence ID" value="XM_020272482.1"/>
</dbReference>
<dbReference type="AlphaFoldDB" id="A0A1J9RHB6"/>
<evidence type="ECO:0000256" key="2">
    <source>
        <dbReference type="SAM" id="Phobius"/>
    </source>
</evidence>
<dbReference type="Proteomes" id="UP000183809">
    <property type="component" value="Unassembled WGS sequence"/>
</dbReference>
<dbReference type="InterPro" id="IPR029063">
    <property type="entry name" value="SAM-dependent_MTases_sf"/>
</dbReference>
<feature type="transmembrane region" description="Helical" evidence="2">
    <location>
        <begin position="78"/>
        <end position="100"/>
    </location>
</feature>
<keyword evidence="2" id="KW-0472">Membrane</keyword>
<dbReference type="EMBL" id="MNUE01000002">
    <property type="protein sequence ID" value="OJD40000.1"/>
    <property type="molecule type" value="Genomic_DNA"/>
</dbReference>
<keyword evidence="2" id="KW-1133">Transmembrane helix</keyword>
<dbReference type="InterPro" id="IPR050508">
    <property type="entry name" value="Methyltransf_Superfamily"/>
</dbReference>
<sequence>MGSKSAASPPPPPPKKGPTKASKASKAPKTPKASSNTKTAKPLAYTPRSHPPRLKAVQATIDAQKPPPPLARSRRIPLIGACFVGAGIAFYFASVGYSMLHPYQPQHAVPADASDRFDRTAATYDEDIGATEKTLGLDRLRRKLVSAASGDVLEVSAGTGRNTRFYDWGKVRSLVLLDQSAPMLEVAREKWEELKREKEMRNKNMVGLTEKIGSVDFRVQSAFEPIAGPKLEKAPTNAEEAGKFDTIVQTMGLCSTSQPEKLLQHMDEVLKKDGKILLLEHGKASHDWLNSFLDKAAAGHADKHGCWWNKDIGAIVESSGLEVVQISRPWYHFGTTWWVELRKNQKVQAEMAMRNSLERESQQRDGTEAEAGKGGWFGGWFGGWRLS</sequence>
<feature type="compositionally biased region" description="Basic and acidic residues" evidence="1">
    <location>
        <begin position="356"/>
        <end position="371"/>
    </location>
</feature>
<keyword evidence="3" id="KW-0830">Ubiquinone</keyword>
<reference evidence="3 4" key="1">
    <citation type="submission" date="2016-10" db="EMBL/GenBank/DDBJ databases">
        <title>Proteomics and genomics reveal pathogen-plant mechanisms compatible with a hemibiotrophic lifestyle of Diplodia corticola.</title>
        <authorList>
            <person name="Fernandes I."/>
            <person name="De Jonge R."/>
            <person name="Van De Peer Y."/>
            <person name="Devreese B."/>
            <person name="Alves A."/>
            <person name="Esteves A.C."/>
        </authorList>
    </citation>
    <scope>NUCLEOTIDE SEQUENCE [LARGE SCALE GENOMIC DNA]</scope>
    <source>
        <strain evidence="3 4">CBS 112549</strain>
    </source>
</reference>
<feature type="region of interest" description="Disordered" evidence="1">
    <location>
        <begin position="1"/>
        <end position="52"/>
    </location>
</feature>
<gene>
    <name evidence="3" type="ORF">BKCO1_2000277</name>
</gene>
<organism evidence="3 4">
    <name type="scientific">Diplodia corticola</name>
    <dbReference type="NCBI Taxonomy" id="236234"/>
    <lineage>
        <taxon>Eukaryota</taxon>
        <taxon>Fungi</taxon>
        <taxon>Dikarya</taxon>
        <taxon>Ascomycota</taxon>
        <taxon>Pezizomycotina</taxon>
        <taxon>Dothideomycetes</taxon>
        <taxon>Dothideomycetes incertae sedis</taxon>
        <taxon>Botryosphaeriales</taxon>
        <taxon>Botryosphaeriaceae</taxon>
        <taxon>Diplodia</taxon>
    </lineage>
</organism>
<accession>A0A1J9RHB6</accession>
<feature type="region of interest" description="Disordered" evidence="1">
    <location>
        <begin position="354"/>
        <end position="375"/>
    </location>
</feature>
<dbReference type="STRING" id="236234.A0A1J9RHB6"/>
<dbReference type="SUPFAM" id="SSF53335">
    <property type="entry name" value="S-adenosyl-L-methionine-dependent methyltransferases"/>
    <property type="match status" value="1"/>
</dbReference>
<keyword evidence="2" id="KW-0812">Transmembrane</keyword>
<proteinExistence type="predicted"/>
<keyword evidence="4" id="KW-1185">Reference proteome</keyword>
<feature type="compositionally biased region" description="Low complexity" evidence="1">
    <location>
        <begin position="19"/>
        <end position="35"/>
    </location>
</feature>
<protein>
    <submittedName>
        <fullName evidence="3">Ubiquinone menaquinone biosynthesis-related protein</fullName>
    </submittedName>
</protein>
<name>A0A1J9RHB6_9PEZI</name>
<comment type="caution">
    <text evidence="3">The sequence shown here is derived from an EMBL/GenBank/DDBJ whole genome shotgun (WGS) entry which is preliminary data.</text>
</comment>
<dbReference type="CDD" id="cd02440">
    <property type="entry name" value="AdoMet_MTases"/>
    <property type="match status" value="1"/>
</dbReference>
<dbReference type="PANTHER" id="PTHR42912:SF83">
    <property type="entry name" value="METHYLTRANSFERASE TYPE 11 DOMAIN-CONTAINING PROTEIN"/>
    <property type="match status" value="1"/>
</dbReference>
<dbReference type="GO" id="GO:0008168">
    <property type="term" value="F:methyltransferase activity"/>
    <property type="evidence" value="ECO:0007669"/>
    <property type="project" value="TreeGrafter"/>
</dbReference>
<evidence type="ECO:0000313" key="4">
    <source>
        <dbReference type="Proteomes" id="UP000183809"/>
    </source>
</evidence>
<evidence type="ECO:0000313" key="3">
    <source>
        <dbReference type="EMBL" id="OJD40000.1"/>
    </source>
</evidence>
<dbReference type="Gene3D" id="3.40.50.150">
    <property type="entry name" value="Vaccinia Virus protein VP39"/>
    <property type="match status" value="1"/>
</dbReference>
<dbReference type="Pfam" id="PF13489">
    <property type="entry name" value="Methyltransf_23"/>
    <property type="match status" value="1"/>
</dbReference>
<dbReference type="PANTHER" id="PTHR42912">
    <property type="entry name" value="METHYLTRANSFERASE"/>
    <property type="match status" value="1"/>
</dbReference>
<dbReference type="GeneID" id="31012741"/>